<organism evidence="14 15">
    <name type="scientific">Owenia fusiformis</name>
    <name type="common">Polychaete worm</name>
    <dbReference type="NCBI Taxonomy" id="6347"/>
    <lineage>
        <taxon>Eukaryota</taxon>
        <taxon>Metazoa</taxon>
        <taxon>Spiralia</taxon>
        <taxon>Lophotrochozoa</taxon>
        <taxon>Annelida</taxon>
        <taxon>Polychaeta</taxon>
        <taxon>Sedentaria</taxon>
        <taxon>Canalipalpata</taxon>
        <taxon>Sabellida</taxon>
        <taxon>Oweniida</taxon>
        <taxon>Oweniidae</taxon>
        <taxon>Owenia</taxon>
    </lineage>
</organism>
<dbReference type="InterPro" id="IPR002049">
    <property type="entry name" value="LE_dom"/>
</dbReference>
<keyword evidence="7 13" id="KW-1133">Transmembrane helix</keyword>
<dbReference type="SMART" id="SM00180">
    <property type="entry name" value="EGF_Lam"/>
    <property type="match status" value="14"/>
</dbReference>
<feature type="disulfide bond" evidence="11">
    <location>
        <begin position="292"/>
        <end position="301"/>
    </location>
</feature>
<feature type="region of interest" description="Disordered" evidence="12">
    <location>
        <begin position="925"/>
        <end position="966"/>
    </location>
</feature>
<keyword evidence="3 11" id="KW-0245">EGF-like domain</keyword>
<dbReference type="SMART" id="SM00181">
    <property type="entry name" value="EGF"/>
    <property type="match status" value="17"/>
</dbReference>
<feature type="disulfide bond" evidence="11">
    <location>
        <begin position="208"/>
        <end position="217"/>
    </location>
</feature>
<feature type="region of interest" description="Disordered" evidence="12">
    <location>
        <begin position="1210"/>
        <end position="1272"/>
    </location>
</feature>
<dbReference type="InterPro" id="IPR057138">
    <property type="entry name" value="EGF_PEAR1L-like"/>
</dbReference>
<feature type="region of interest" description="Disordered" evidence="12">
    <location>
        <begin position="1082"/>
        <end position="1119"/>
    </location>
</feature>
<dbReference type="PANTHER" id="PTHR24043:SF8">
    <property type="entry name" value="EGF-LIKE DOMAIN-CONTAINING PROTEIN"/>
    <property type="match status" value="1"/>
</dbReference>
<evidence type="ECO:0000256" key="1">
    <source>
        <dbReference type="ARBA" id="ARBA00004162"/>
    </source>
</evidence>
<comment type="caution">
    <text evidence="11">Lacks conserved residue(s) required for the propagation of feature annotation.</text>
</comment>
<evidence type="ECO:0000256" key="2">
    <source>
        <dbReference type="ARBA" id="ARBA00022475"/>
    </source>
</evidence>
<dbReference type="InterPro" id="IPR011489">
    <property type="entry name" value="EMI_domain"/>
</dbReference>
<keyword evidence="5" id="KW-0732">Signal</keyword>
<dbReference type="PROSITE" id="PS50026">
    <property type="entry name" value="EGF_3"/>
    <property type="match status" value="8"/>
</dbReference>
<comment type="similarity">
    <text evidence="10">Belongs to the MEGF family.</text>
</comment>
<feature type="compositionally biased region" description="Basic and acidic residues" evidence="12">
    <location>
        <begin position="1245"/>
        <end position="1272"/>
    </location>
</feature>
<feature type="disulfide bond" evidence="11">
    <location>
        <begin position="468"/>
        <end position="477"/>
    </location>
</feature>
<evidence type="ECO:0000313" key="14">
    <source>
        <dbReference type="EMBL" id="CAH1790592.1"/>
    </source>
</evidence>
<feature type="disulfide bond" evidence="11">
    <location>
        <begin position="770"/>
        <end position="779"/>
    </location>
</feature>
<gene>
    <name evidence="14" type="ORF">OFUS_LOCUS15778</name>
</gene>
<dbReference type="FunFam" id="2.170.300.10:FF:000041">
    <property type="entry name" value="Tyrosine protein kinase receptor tie-1, putative"/>
    <property type="match status" value="1"/>
</dbReference>
<dbReference type="Pfam" id="PF00053">
    <property type="entry name" value="EGF_laminin"/>
    <property type="match status" value="4"/>
</dbReference>
<evidence type="ECO:0000256" key="12">
    <source>
        <dbReference type="SAM" id="MobiDB-lite"/>
    </source>
</evidence>
<comment type="subcellular location">
    <subcellularLocation>
        <location evidence="1">Cell membrane</location>
        <topology evidence="1">Single-pass membrane protein</topology>
    </subcellularLocation>
</comment>
<dbReference type="PROSITE" id="PS51041">
    <property type="entry name" value="EMI"/>
    <property type="match status" value="1"/>
</dbReference>
<evidence type="ECO:0000256" key="7">
    <source>
        <dbReference type="ARBA" id="ARBA00022989"/>
    </source>
</evidence>
<evidence type="ECO:0000256" key="11">
    <source>
        <dbReference type="PROSITE-ProRule" id="PRU00076"/>
    </source>
</evidence>
<dbReference type="Pfam" id="PF23301">
    <property type="entry name" value="EGF_PEAR1L"/>
    <property type="match status" value="1"/>
</dbReference>
<feature type="compositionally biased region" description="Polar residues" evidence="12">
    <location>
        <begin position="950"/>
        <end position="966"/>
    </location>
</feature>
<protein>
    <submittedName>
        <fullName evidence="14">Uncharacterized protein</fullName>
    </submittedName>
</protein>
<evidence type="ECO:0000256" key="8">
    <source>
        <dbReference type="ARBA" id="ARBA00023136"/>
    </source>
</evidence>
<dbReference type="GO" id="GO:0005044">
    <property type="term" value="F:scavenger receptor activity"/>
    <property type="evidence" value="ECO:0007669"/>
    <property type="project" value="InterPro"/>
</dbReference>
<keyword evidence="9 11" id="KW-1015">Disulfide bond</keyword>
<keyword evidence="8 13" id="KW-0472">Membrane</keyword>
<feature type="transmembrane region" description="Helical" evidence="13">
    <location>
        <begin position="49"/>
        <end position="67"/>
    </location>
</feature>
<reference evidence="14" key="1">
    <citation type="submission" date="2022-03" db="EMBL/GenBank/DDBJ databases">
        <authorList>
            <person name="Martin C."/>
        </authorList>
    </citation>
    <scope>NUCLEOTIDE SEQUENCE</scope>
</reference>
<dbReference type="GO" id="GO:0005886">
    <property type="term" value="C:plasma membrane"/>
    <property type="evidence" value="ECO:0007669"/>
    <property type="project" value="UniProtKB-SubCell"/>
</dbReference>
<proteinExistence type="inferred from homology"/>
<evidence type="ECO:0000256" key="6">
    <source>
        <dbReference type="ARBA" id="ARBA00022737"/>
    </source>
</evidence>
<dbReference type="OrthoDB" id="409374at2759"/>
<accession>A0A8J1UZM9</accession>
<evidence type="ECO:0000256" key="9">
    <source>
        <dbReference type="ARBA" id="ARBA00023157"/>
    </source>
</evidence>
<evidence type="ECO:0000256" key="3">
    <source>
        <dbReference type="ARBA" id="ARBA00022536"/>
    </source>
</evidence>
<feature type="disulfide bond" evidence="11">
    <location>
        <begin position="641"/>
        <end position="650"/>
    </location>
</feature>
<comment type="caution">
    <text evidence="14">The sequence shown here is derived from an EMBL/GenBank/DDBJ whole genome shotgun (WGS) entry which is preliminary data.</text>
</comment>
<name>A0A8J1UZM9_OWEFU</name>
<dbReference type="EMBL" id="CAIIXF020000007">
    <property type="protein sequence ID" value="CAH1790592.1"/>
    <property type="molecule type" value="Genomic_DNA"/>
</dbReference>
<evidence type="ECO:0000313" key="15">
    <source>
        <dbReference type="Proteomes" id="UP000749559"/>
    </source>
</evidence>
<dbReference type="PANTHER" id="PTHR24043">
    <property type="entry name" value="SCAVENGER RECEPTOR CLASS F"/>
    <property type="match status" value="1"/>
</dbReference>
<evidence type="ECO:0000256" key="13">
    <source>
        <dbReference type="SAM" id="Phobius"/>
    </source>
</evidence>
<feature type="compositionally biased region" description="Basic and acidic residues" evidence="12">
    <location>
        <begin position="1102"/>
        <end position="1114"/>
    </location>
</feature>
<dbReference type="PRINTS" id="PR00011">
    <property type="entry name" value="EGFLAMININ"/>
</dbReference>
<dbReference type="FunFam" id="2.170.300.10:FF:000002">
    <property type="entry name" value="Multiple epidermal growth factor-like domains 10"/>
    <property type="match status" value="3"/>
</dbReference>
<dbReference type="Proteomes" id="UP000749559">
    <property type="component" value="Unassembled WGS sequence"/>
</dbReference>
<feature type="compositionally biased region" description="Low complexity" evidence="12">
    <location>
        <begin position="1083"/>
        <end position="1095"/>
    </location>
</feature>
<dbReference type="InterPro" id="IPR000742">
    <property type="entry name" value="EGF"/>
</dbReference>
<feature type="disulfide bond" evidence="11">
    <location>
        <begin position="378"/>
        <end position="387"/>
    </location>
</feature>
<evidence type="ECO:0000256" key="10">
    <source>
        <dbReference type="ARBA" id="ARBA00038377"/>
    </source>
</evidence>
<feature type="transmembrane region" description="Helical" evidence="13">
    <location>
        <begin position="888"/>
        <end position="914"/>
    </location>
</feature>
<feature type="disulfide bond" evidence="11">
    <location>
        <begin position="335"/>
        <end position="344"/>
    </location>
</feature>
<keyword evidence="15" id="KW-1185">Reference proteome</keyword>
<evidence type="ECO:0000256" key="5">
    <source>
        <dbReference type="ARBA" id="ARBA00022729"/>
    </source>
</evidence>
<sequence length="1272" mass="138730">MTALLNMASACISRIYRKIAQNIRSSCICDTSCDKGGYMKKKMGYRGNSMMLLLWILLVGITVASELSPNMPNVCRRFESFPITQAVAYVQPYEIRTTEWCWAINPRCTKIITKYRMAYRQELKNEYRTVYECCQGYAKSGHQCVPICGNQCVHGQCIAPNTCHCETGWEGATCSAQCPQNKWGPNCKNQCYCENGAKCDIFKGSCQCLPGWTGEYCNIPCSQGYFGYHCTSLCMCQNGATCDASSGQCYCDRTWTGPLCTERCPDDNPDCGRQRCICQNGGECNERGFCICKPGWQGIACAVRCPQGLYGPECRETCSCYNGATCDPEYGKCSCPDGYIGDRCEEECTPNRYGKNCTEVCQCVNDAICGHTDGRCACAQGYTGHHCEISVCPQFHFSLPECSETCNCHREYSKACHPATGECICQPGWSGPQCTDPCPAPFYGDQCGLQCPCTNGAYCDPIDGTCICAPGYTGLYCERACSNDTYGLNCAERCQCLHDSDCNHENGVCSCAPGWRGMICDQPCPHLTYGLNCSRECACVHGSCDNIDGTCVCSPGYQGDHCDVECDLGKFGLDCKQVCDCDWDNAETCDHVTGACLCKSRWAGLRCDSLCPVDKWGERCDKDCDCKNEGSCKAHDGSCYCQPGWTGDDCSQGCPEGRYGQHCGMLCDCMQSLVCDVIDGRCPCPPGYTGANCDEVCLKGSFGIDCAGTCDCKNTGWCNHINGECHCPPGFHGQDCSEACPAGFYGLGCQQECDCENGAMCQPHDGLCICRYGYMGPTCSESCPDGMYGSICSEKCDCVHAMGCDHVTGKCFCNSGFGGERCDKVCAPMSYGPNCMSKCQCEQDATCDVETGKCFCPSGWTGDFCQTDIKALIQSHLARQNQEGSLEIGALAGIIVSVLLILLIFMVLAVAFYYRRKAKKLKEDAVPPVSYRQDPGNNFENPMYGDSSAGGANNSPSTESESNVNPANQNVHIVLLNNSLKDKNNSPEKTPNIGICKLGSCDLGTRHSAVDNLYEVPVEQPRRLRNINEKEAHMLEEDLPTKLAEKESLLVETEDHDSTPKKVLAKQLNLGLALADAGFYDMSSQSTSPSSHMYSTVEEDPEHTPVESTSDHKGSTKYGPCSKFTSSPFITDKTHLTQQVSLVDNTPQYILDNTDPGDCSTDVLILPVDFNEESFNCSNPSTRESSPGSFNDLACLAVSRDTTPCSLNNSATSDTAFLSRSREGSTEPRNTSMDNSRESSAISDRNFDDETEVKKPLDDSTIEKCNKNESYA</sequence>
<evidence type="ECO:0000256" key="4">
    <source>
        <dbReference type="ARBA" id="ARBA00022692"/>
    </source>
</evidence>
<keyword evidence="2" id="KW-1003">Cell membrane</keyword>
<keyword evidence="4 13" id="KW-0812">Transmembrane</keyword>
<dbReference type="PROSITE" id="PS00022">
    <property type="entry name" value="EGF_1"/>
    <property type="match status" value="12"/>
</dbReference>
<dbReference type="AlphaFoldDB" id="A0A8J1UZM9"/>
<dbReference type="InterPro" id="IPR042635">
    <property type="entry name" value="MEGF10/SREC1/2-like"/>
</dbReference>
<feature type="disulfide bond" evidence="11">
    <location>
        <begin position="553"/>
        <end position="562"/>
    </location>
</feature>
<dbReference type="Gene3D" id="2.170.300.10">
    <property type="entry name" value="Tie2 ligand-binding domain superfamily"/>
    <property type="match status" value="5"/>
</dbReference>
<feature type="compositionally biased region" description="Polar residues" evidence="12">
    <location>
        <begin position="1227"/>
        <end position="1243"/>
    </location>
</feature>
<keyword evidence="6" id="KW-0677">Repeat</keyword>
<dbReference type="PROSITE" id="PS01186">
    <property type="entry name" value="EGF_2"/>
    <property type="match status" value="2"/>
</dbReference>